<reference evidence="1 2" key="1">
    <citation type="submission" date="2024-01" db="EMBL/GenBank/DDBJ databases">
        <title>Genome assemblies of Stephania.</title>
        <authorList>
            <person name="Yang L."/>
        </authorList>
    </citation>
    <scope>NUCLEOTIDE SEQUENCE [LARGE SCALE GENOMIC DNA]</scope>
    <source>
        <strain evidence="1">YNDBR</strain>
        <tissue evidence="1">Leaf</tissue>
    </source>
</reference>
<sequence>MDAVDGKHSGDVRQFIAFSSTPHNPDKPEFHSLYLIRTDGTDLRRIYVAGGEWSDEVDMERATSALNLNVWKLYGYGSLLSSLGKRPLKGNRVDILKELLQCMPQAIDIVLWMEGDYSRTCV</sequence>
<organism evidence="1 2">
    <name type="scientific">Stephania yunnanensis</name>
    <dbReference type="NCBI Taxonomy" id="152371"/>
    <lineage>
        <taxon>Eukaryota</taxon>
        <taxon>Viridiplantae</taxon>
        <taxon>Streptophyta</taxon>
        <taxon>Embryophyta</taxon>
        <taxon>Tracheophyta</taxon>
        <taxon>Spermatophyta</taxon>
        <taxon>Magnoliopsida</taxon>
        <taxon>Ranunculales</taxon>
        <taxon>Menispermaceae</taxon>
        <taxon>Menispermoideae</taxon>
        <taxon>Cissampelideae</taxon>
        <taxon>Stephania</taxon>
    </lineage>
</organism>
<comment type="caution">
    <text evidence="1">The sequence shown here is derived from an EMBL/GenBank/DDBJ whole genome shotgun (WGS) entry which is preliminary data.</text>
</comment>
<protein>
    <submittedName>
        <fullName evidence="1">Uncharacterized protein</fullName>
    </submittedName>
</protein>
<proteinExistence type="predicted"/>
<dbReference type="EMBL" id="JBBNAF010000053">
    <property type="protein sequence ID" value="KAK9081542.1"/>
    <property type="molecule type" value="Genomic_DNA"/>
</dbReference>
<keyword evidence="2" id="KW-1185">Reference proteome</keyword>
<name>A0AAP0DZH8_9MAGN</name>
<dbReference type="Proteomes" id="UP001420932">
    <property type="component" value="Unassembled WGS sequence"/>
</dbReference>
<evidence type="ECO:0000313" key="2">
    <source>
        <dbReference type="Proteomes" id="UP001420932"/>
    </source>
</evidence>
<dbReference type="AlphaFoldDB" id="A0AAP0DZH8"/>
<accession>A0AAP0DZH8</accession>
<evidence type="ECO:0000313" key="1">
    <source>
        <dbReference type="EMBL" id="KAK9081542.1"/>
    </source>
</evidence>
<gene>
    <name evidence="1" type="ORF">Syun_030866</name>
</gene>